<keyword evidence="4 6" id="KW-0274">FAD</keyword>
<dbReference type="GeneID" id="4708777"/>
<dbReference type="PANTHER" id="PTHR11552:SF201">
    <property type="entry name" value="GLUCOSE-METHANOL-CHOLINE OXIDOREDUCTASE N-TERMINAL DOMAIN-CONTAINING PROTEIN"/>
    <property type="match status" value="1"/>
</dbReference>
<dbReference type="Pfam" id="PF00732">
    <property type="entry name" value="GMC_oxred_N"/>
    <property type="match status" value="1"/>
</dbReference>
<evidence type="ECO:0000256" key="1">
    <source>
        <dbReference type="ARBA" id="ARBA00001974"/>
    </source>
</evidence>
<dbReference type="Gene3D" id="3.30.560.10">
    <property type="entry name" value="Glucose Oxidase, domain 3"/>
    <property type="match status" value="1"/>
</dbReference>
<dbReference type="InterPro" id="IPR000172">
    <property type="entry name" value="GMC_OxRdtase_N"/>
</dbReference>
<dbReference type="AlphaFoldDB" id="A1C4K9"/>
<dbReference type="Pfam" id="PF05199">
    <property type="entry name" value="GMC_oxred_C"/>
    <property type="match status" value="1"/>
</dbReference>
<dbReference type="OMA" id="AGINAWA"/>
<dbReference type="SUPFAM" id="SSF51905">
    <property type="entry name" value="FAD/NAD(P)-binding domain"/>
    <property type="match status" value="1"/>
</dbReference>
<evidence type="ECO:0000313" key="11">
    <source>
        <dbReference type="Proteomes" id="UP000006701"/>
    </source>
</evidence>
<dbReference type="RefSeq" id="XP_001276775.1">
    <property type="nucleotide sequence ID" value="XM_001276774.1"/>
</dbReference>
<gene>
    <name evidence="10" type="ORF">ACLA_060160</name>
</gene>
<name>A1C4K9_ASPCL</name>
<keyword evidence="5" id="KW-0560">Oxidoreductase</keyword>
<dbReference type="PIRSF" id="PIRSF000137">
    <property type="entry name" value="Alcohol_oxidase"/>
    <property type="match status" value="1"/>
</dbReference>
<evidence type="ECO:0000256" key="5">
    <source>
        <dbReference type="ARBA" id="ARBA00023002"/>
    </source>
</evidence>
<dbReference type="EMBL" id="DS026990">
    <property type="protein sequence ID" value="EAW15349.1"/>
    <property type="molecule type" value="Genomic_DNA"/>
</dbReference>
<dbReference type="PROSITE" id="PS00624">
    <property type="entry name" value="GMC_OXRED_2"/>
    <property type="match status" value="1"/>
</dbReference>
<evidence type="ECO:0000259" key="8">
    <source>
        <dbReference type="PROSITE" id="PS00623"/>
    </source>
</evidence>
<sequence>MSSTTLPSSADYLIIGGGTAGLVVANRLSEDPNLRVVVLESGPDRTTDAQVQNPATWATLGGSDLDWKMKIVPQPGLNNRTQEHPAGKVLGGSSAINGLFFVPPSPAGINAWAKLGNPGWTWESFVPYLQKTYSLVPQGTTEVDLTQKTQQEPARGPIQVTYPALADQDNGRLIQAWNDAFQAQGYEFTGDFLAQEKSVGTRPYTATIHPQSGLRSAADTAYTSTIADRENLTIVTEATVQKILFDATSEPVAATGVEVAWNGEVTTIQARKEVILAAGAFHSPKLLELSGIGERNRLSALGIPVLVDQPGVGENLQNHPMAVLPLPLKEHPDLEALTPGIQGMAFTRLDTQELETLFAQHAKSGTQSEQVLQSILADPNEASAFSILGVMPGNVALLAVIPSFPFSRGSIHVPSPDPDAMPVIDAGVFTHDVDIEILARHVRQLQQVIATPPLEPYLQSGPPGDVETIKPLLREAMALTANHICGTAAMLPREAGGVVDQELKVYGTKNVRVVDASVFPLITHANPMATVYAVAERAADLIRK</sequence>
<dbReference type="eggNOG" id="KOG1238">
    <property type="taxonomic scope" value="Eukaryota"/>
</dbReference>
<keyword evidence="3 7" id="KW-0285">Flavoprotein</keyword>
<proteinExistence type="inferred from homology"/>
<evidence type="ECO:0000259" key="9">
    <source>
        <dbReference type="PROSITE" id="PS00624"/>
    </source>
</evidence>
<evidence type="ECO:0000256" key="4">
    <source>
        <dbReference type="ARBA" id="ARBA00022827"/>
    </source>
</evidence>
<evidence type="ECO:0000256" key="6">
    <source>
        <dbReference type="PIRSR" id="PIRSR000137-2"/>
    </source>
</evidence>
<protein>
    <submittedName>
        <fullName evidence="10">Glucose-methanol-choline (Gmc) oxidoreductase</fullName>
    </submittedName>
</protein>
<dbReference type="Gene3D" id="3.50.50.60">
    <property type="entry name" value="FAD/NAD(P)-binding domain"/>
    <property type="match status" value="1"/>
</dbReference>
<dbReference type="Proteomes" id="UP000006701">
    <property type="component" value="Unassembled WGS sequence"/>
</dbReference>
<reference evidence="10 11" key="1">
    <citation type="journal article" date="2008" name="PLoS Genet.">
        <title>Genomic islands in the pathogenic filamentous fungus Aspergillus fumigatus.</title>
        <authorList>
            <person name="Fedorova N.D."/>
            <person name="Khaldi N."/>
            <person name="Joardar V.S."/>
            <person name="Maiti R."/>
            <person name="Amedeo P."/>
            <person name="Anderson M.J."/>
            <person name="Crabtree J."/>
            <person name="Silva J.C."/>
            <person name="Badger J.H."/>
            <person name="Albarraq A."/>
            <person name="Angiuoli S."/>
            <person name="Bussey H."/>
            <person name="Bowyer P."/>
            <person name="Cotty P.J."/>
            <person name="Dyer P.S."/>
            <person name="Egan A."/>
            <person name="Galens K."/>
            <person name="Fraser-Liggett C.M."/>
            <person name="Haas B.J."/>
            <person name="Inman J.M."/>
            <person name="Kent R."/>
            <person name="Lemieux S."/>
            <person name="Malavazi I."/>
            <person name="Orvis J."/>
            <person name="Roemer T."/>
            <person name="Ronning C.M."/>
            <person name="Sundaram J.P."/>
            <person name="Sutton G."/>
            <person name="Turner G."/>
            <person name="Venter J.C."/>
            <person name="White O.R."/>
            <person name="Whitty B.R."/>
            <person name="Youngman P."/>
            <person name="Wolfe K.H."/>
            <person name="Goldman G.H."/>
            <person name="Wortman J.R."/>
            <person name="Jiang B."/>
            <person name="Denning D.W."/>
            <person name="Nierman W.C."/>
        </authorList>
    </citation>
    <scope>NUCLEOTIDE SEQUENCE [LARGE SCALE GENOMIC DNA]</scope>
    <source>
        <strain evidence="11">ATCC 1007 / CBS 513.65 / DSM 816 / NCTC 3887 / NRRL 1</strain>
    </source>
</reference>
<comment type="similarity">
    <text evidence="2 7">Belongs to the GMC oxidoreductase family.</text>
</comment>
<comment type="cofactor">
    <cofactor evidence="1 6">
        <name>FAD</name>
        <dbReference type="ChEBI" id="CHEBI:57692"/>
    </cofactor>
</comment>
<keyword evidence="11" id="KW-1185">Reference proteome</keyword>
<feature type="domain" description="Glucose-methanol-choline oxidoreductase N-terminal" evidence="8">
    <location>
        <begin position="87"/>
        <end position="110"/>
    </location>
</feature>
<dbReference type="GO" id="GO:0050660">
    <property type="term" value="F:flavin adenine dinucleotide binding"/>
    <property type="evidence" value="ECO:0007669"/>
    <property type="project" value="InterPro"/>
</dbReference>
<evidence type="ECO:0000256" key="7">
    <source>
        <dbReference type="RuleBase" id="RU003968"/>
    </source>
</evidence>
<dbReference type="HOGENOM" id="CLU_002865_7_2_1"/>
<dbReference type="InterPro" id="IPR007867">
    <property type="entry name" value="GMC_OxRtase_C"/>
</dbReference>
<organism evidence="10 11">
    <name type="scientific">Aspergillus clavatus (strain ATCC 1007 / CBS 513.65 / DSM 816 / NCTC 3887 / NRRL 1 / QM 1276 / 107)</name>
    <dbReference type="NCBI Taxonomy" id="344612"/>
    <lineage>
        <taxon>Eukaryota</taxon>
        <taxon>Fungi</taxon>
        <taxon>Dikarya</taxon>
        <taxon>Ascomycota</taxon>
        <taxon>Pezizomycotina</taxon>
        <taxon>Eurotiomycetes</taxon>
        <taxon>Eurotiomycetidae</taxon>
        <taxon>Eurotiales</taxon>
        <taxon>Aspergillaceae</taxon>
        <taxon>Aspergillus</taxon>
        <taxon>Aspergillus subgen. Fumigati</taxon>
    </lineage>
</organism>
<dbReference type="GO" id="GO:0016614">
    <property type="term" value="F:oxidoreductase activity, acting on CH-OH group of donors"/>
    <property type="evidence" value="ECO:0007669"/>
    <property type="project" value="InterPro"/>
</dbReference>
<dbReference type="VEuPathDB" id="FungiDB:ACLA_060160"/>
<dbReference type="SUPFAM" id="SSF54373">
    <property type="entry name" value="FAD-linked reductases, C-terminal domain"/>
    <property type="match status" value="1"/>
</dbReference>
<feature type="domain" description="Glucose-methanol-choline oxidoreductase N-terminal" evidence="9">
    <location>
        <begin position="279"/>
        <end position="293"/>
    </location>
</feature>
<evidence type="ECO:0000256" key="2">
    <source>
        <dbReference type="ARBA" id="ARBA00010790"/>
    </source>
</evidence>
<dbReference type="KEGG" id="act:ACLA_060160"/>
<dbReference type="InterPro" id="IPR012132">
    <property type="entry name" value="GMC_OxRdtase"/>
</dbReference>
<feature type="binding site" evidence="6">
    <location>
        <position position="240"/>
    </location>
    <ligand>
        <name>FAD</name>
        <dbReference type="ChEBI" id="CHEBI:57692"/>
    </ligand>
</feature>
<feature type="binding site" evidence="6">
    <location>
        <position position="89"/>
    </location>
    <ligand>
        <name>FAD</name>
        <dbReference type="ChEBI" id="CHEBI:57692"/>
    </ligand>
</feature>
<dbReference type="InterPro" id="IPR036188">
    <property type="entry name" value="FAD/NAD-bd_sf"/>
</dbReference>
<evidence type="ECO:0000256" key="3">
    <source>
        <dbReference type="ARBA" id="ARBA00022630"/>
    </source>
</evidence>
<accession>A1C4K9</accession>
<dbReference type="PROSITE" id="PS00623">
    <property type="entry name" value="GMC_OXRED_1"/>
    <property type="match status" value="1"/>
</dbReference>
<dbReference type="OrthoDB" id="269227at2759"/>
<dbReference type="PANTHER" id="PTHR11552">
    <property type="entry name" value="GLUCOSE-METHANOL-CHOLINE GMC OXIDOREDUCTASE"/>
    <property type="match status" value="1"/>
</dbReference>
<evidence type="ECO:0000313" key="10">
    <source>
        <dbReference type="EMBL" id="EAW15349.1"/>
    </source>
</evidence>